<sequence length="188" mass="20617">MTALPPLRSWDLSRGWGLVSLAPIIMSPNAAFQMPVNCQFRMPGASIGVDNVFQAVAVEEGPVFRSNSYPGSQSGMAVIHHRNLGMWPNCPSAAKGPFQWGPKRHQTPIWQCCYCGQAGMPIRTDPCRNCGTPRCAYCPVTKIRVRAHDQVFKAGLETIEEGVDNLEDGVRYQVAVLESQNLAAMNRG</sequence>
<name>A0AAX4IGW3_9PEZI</name>
<dbReference type="RefSeq" id="XP_062779282.1">
    <property type="nucleotide sequence ID" value="XM_062923231.1"/>
</dbReference>
<evidence type="ECO:0000313" key="2">
    <source>
        <dbReference type="Proteomes" id="UP001322277"/>
    </source>
</evidence>
<evidence type="ECO:0008006" key="3">
    <source>
        <dbReference type="Google" id="ProtNLM"/>
    </source>
</evidence>
<organism evidence="1 2">
    <name type="scientific">Colletotrichum destructivum</name>
    <dbReference type="NCBI Taxonomy" id="34406"/>
    <lineage>
        <taxon>Eukaryota</taxon>
        <taxon>Fungi</taxon>
        <taxon>Dikarya</taxon>
        <taxon>Ascomycota</taxon>
        <taxon>Pezizomycotina</taxon>
        <taxon>Sordariomycetes</taxon>
        <taxon>Hypocreomycetidae</taxon>
        <taxon>Glomerellales</taxon>
        <taxon>Glomerellaceae</taxon>
        <taxon>Colletotrichum</taxon>
        <taxon>Colletotrichum destructivum species complex</taxon>
    </lineage>
</organism>
<gene>
    <name evidence="1" type="ORF">CDEST_07072</name>
</gene>
<dbReference type="Proteomes" id="UP001322277">
    <property type="component" value="Chromosome 4"/>
</dbReference>
<reference evidence="2" key="1">
    <citation type="journal article" date="2023" name="bioRxiv">
        <title>Complete genome of the Medicago anthracnose fungus, Colletotrichum destructivum, reveals a mini-chromosome-like region within a core chromosome.</title>
        <authorList>
            <person name="Lapalu N."/>
            <person name="Simon A."/>
            <person name="Lu A."/>
            <person name="Plaumann P.-L."/>
            <person name="Amselem J."/>
            <person name="Pigne S."/>
            <person name="Auger A."/>
            <person name="Koch C."/>
            <person name="Dallery J.-F."/>
            <person name="O'Connell R.J."/>
        </authorList>
    </citation>
    <scope>NUCLEOTIDE SEQUENCE [LARGE SCALE GENOMIC DNA]</scope>
    <source>
        <strain evidence="2">CBS 520.97</strain>
    </source>
</reference>
<dbReference type="KEGG" id="cdet:87943575"/>
<proteinExistence type="predicted"/>
<keyword evidence="2" id="KW-1185">Reference proteome</keyword>
<evidence type="ECO:0000313" key="1">
    <source>
        <dbReference type="EMBL" id="WQF82058.1"/>
    </source>
</evidence>
<dbReference type="GeneID" id="87943575"/>
<accession>A0AAX4IGW3</accession>
<dbReference type="AlphaFoldDB" id="A0AAX4IGW3"/>
<protein>
    <recommendedName>
        <fullName evidence="3">IBR domain-containing protein</fullName>
    </recommendedName>
</protein>
<dbReference type="EMBL" id="CP137308">
    <property type="protein sequence ID" value="WQF82058.1"/>
    <property type="molecule type" value="Genomic_DNA"/>
</dbReference>